<feature type="region of interest" description="Disordered" evidence="1">
    <location>
        <begin position="1"/>
        <end position="70"/>
    </location>
</feature>
<reference evidence="3" key="1">
    <citation type="submission" date="2017-02" db="EMBL/GenBank/DDBJ databases">
        <authorList>
            <person name="Mornico D."/>
        </authorList>
    </citation>
    <scope>NUCLEOTIDE SEQUENCE [LARGE SCALE GENOMIC DNA]</scope>
</reference>
<feature type="compositionally biased region" description="Low complexity" evidence="1">
    <location>
        <begin position="53"/>
        <end position="69"/>
    </location>
</feature>
<dbReference type="Proteomes" id="UP000188169">
    <property type="component" value="Unassembled WGS sequence"/>
</dbReference>
<organism evidence="2 3">
    <name type="scientific">Psychrobacter pasteurii</name>
    <dbReference type="NCBI Taxonomy" id="1945520"/>
    <lineage>
        <taxon>Bacteria</taxon>
        <taxon>Pseudomonadati</taxon>
        <taxon>Pseudomonadota</taxon>
        <taxon>Gammaproteobacteria</taxon>
        <taxon>Moraxellales</taxon>
        <taxon>Moraxellaceae</taxon>
        <taxon>Psychrobacter</taxon>
    </lineage>
</organism>
<evidence type="ECO:0000256" key="1">
    <source>
        <dbReference type="SAM" id="MobiDB-lite"/>
    </source>
</evidence>
<sequence length="477" mass="54395">MDVMANYSAQKLKSVSLNNQERRYANQDGNKTARPESPTVTAAKKPLITPLSEANNAATPAEEQAPATPSKESKVASFDWLAMLHRTFLSIYLVKDDPLVGAGKFDYAFKVGKQLLYVMAHEQMAEVDSPNVAKSMLAEVRQQAATHVNKRFQQLMSRVDLPVVDEAQDIQNIHYIGLTSLTLVHQDTGYQVEHEFGSTFFQEECVLDLDDETKVLQLFSLNSFYQMVHLLQTPSDLLSYFDYHLTKLVNFEDFKGELELAHQFLNSPVFYQRAVEVQQKLVEIGLLGKVETRLTDIINQASPQSEAQPTQEQVELTQKLQSHATIFQKLLNGATKRRHEAGQTIPLEEVKVLVAESMYTRMSIIEEMMAYENRSKEDCLNGYLCHQHSYNDFGHHYVIVVYGLDQRAQYSKQWLQQNHQKLLLDINAQLQDPAMKEYFVLGFDMSNDDGQGNVTVLMDVYHQSGSVLSDSEKRYYQ</sequence>
<evidence type="ECO:0000313" key="3">
    <source>
        <dbReference type="Proteomes" id="UP000188169"/>
    </source>
</evidence>
<dbReference type="AlphaFoldDB" id="A0A1R4EI64"/>
<gene>
    <name evidence="2" type="ORF">A1019T_02195</name>
</gene>
<evidence type="ECO:0000313" key="2">
    <source>
        <dbReference type="EMBL" id="SJM38205.1"/>
    </source>
</evidence>
<dbReference type="EMBL" id="FUGD01000131">
    <property type="protein sequence ID" value="SJM38205.1"/>
    <property type="molecule type" value="Genomic_DNA"/>
</dbReference>
<dbReference type="STRING" id="1945520.A1019T_02195"/>
<accession>A0A1R4EI64</accession>
<proteinExistence type="predicted"/>
<protein>
    <submittedName>
        <fullName evidence="2">Uncharacterized protein</fullName>
    </submittedName>
</protein>
<feature type="compositionally biased region" description="Polar residues" evidence="1">
    <location>
        <begin position="7"/>
        <end position="19"/>
    </location>
</feature>
<keyword evidence="3" id="KW-1185">Reference proteome</keyword>
<name>A0A1R4EI64_9GAMM</name>